<dbReference type="RefSeq" id="WP_110439057.1">
    <property type="nucleotide sequence ID" value="NZ_CP046393.1"/>
</dbReference>
<dbReference type="CDD" id="cd13400">
    <property type="entry name" value="LT_IagB-like"/>
    <property type="match status" value="1"/>
</dbReference>
<sequence length="167" mass="19073">MVATYLKCMMMVAAFHHLPSSVLPAIQRVEGGAPNLVSNNKNGTQDLGVMQINTRWIVPLMETTHETGQVIYQRLKQDNCYNIAVAGAILKLYLAETNGNLMQAIGNYHSHTPDLNNHYQFQIIQASYLNNNSSIRRKKAGIYLSPYQHRLMNVKKRRKFKKKTVRN</sequence>
<proteinExistence type="inferred from homology"/>
<feature type="domain" description="Transglycosylase SLT" evidence="2">
    <location>
        <begin position="16"/>
        <end position="110"/>
    </location>
</feature>
<dbReference type="EMBL" id="QGLT01000003">
    <property type="protein sequence ID" value="PXZ00134.1"/>
    <property type="molecule type" value="Genomic_DNA"/>
</dbReference>
<accession>A0A318MVS0</accession>
<organism evidence="3 4">
    <name type="scientific">Commensalibacter melissae</name>
    <dbReference type="NCBI Taxonomy" id="2070537"/>
    <lineage>
        <taxon>Bacteria</taxon>
        <taxon>Pseudomonadati</taxon>
        <taxon>Pseudomonadota</taxon>
        <taxon>Alphaproteobacteria</taxon>
        <taxon>Acetobacterales</taxon>
        <taxon>Acetobacteraceae</taxon>
    </lineage>
</organism>
<dbReference type="Proteomes" id="UP000247565">
    <property type="component" value="Unassembled WGS sequence"/>
</dbReference>
<dbReference type="SUPFAM" id="SSF53955">
    <property type="entry name" value="Lysozyme-like"/>
    <property type="match status" value="1"/>
</dbReference>
<dbReference type="AlphaFoldDB" id="A0A318MVS0"/>
<name>A0A318MVS0_9PROT</name>
<comment type="similarity">
    <text evidence="1">Belongs to the virb1 family.</text>
</comment>
<reference evidence="3 4" key="1">
    <citation type="submission" date="2018-05" db="EMBL/GenBank/DDBJ databases">
        <title>Reference genomes for bee gut microbiota database.</title>
        <authorList>
            <person name="Ellegaard K.M."/>
        </authorList>
    </citation>
    <scope>NUCLEOTIDE SEQUENCE [LARGE SCALE GENOMIC DNA]</scope>
    <source>
        <strain evidence="3 4">ESL0284</strain>
    </source>
</reference>
<gene>
    <name evidence="3" type="ORF">DK869_05715</name>
</gene>
<dbReference type="InterPro" id="IPR023346">
    <property type="entry name" value="Lysozyme-like_dom_sf"/>
</dbReference>
<evidence type="ECO:0000256" key="1">
    <source>
        <dbReference type="ARBA" id="ARBA00009387"/>
    </source>
</evidence>
<dbReference type="Gene3D" id="1.10.530.10">
    <property type="match status" value="1"/>
</dbReference>
<protein>
    <submittedName>
        <fullName evidence="3">Lytic transglycosylase</fullName>
    </submittedName>
</protein>
<keyword evidence="4" id="KW-1185">Reference proteome</keyword>
<evidence type="ECO:0000313" key="4">
    <source>
        <dbReference type="Proteomes" id="UP000247565"/>
    </source>
</evidence>
<comment type="caution">
    <text evidence="3">The sequence shown here is derived from an EMBL/GenBank/DDBJ whole genome shotgun (WGS) entry which is preliminary data.</text>
</comment>
<dbReference type="OrthoDB" id="9808681at2"/>
<evidence type="ECO:0000313" key="3">
    <source>
        <dbReference type="EMBL" id="PXZ00134.1"/>
    </source>
</evidence>
<dbReference type="InterPro" id="IPR008258">
    <property type="entry name" value="Transglycosylase_SLT_dom_1"/>
</dbReference>
<evidence type="ECO:0000259" key="2">
    <source>
        <dbReference type="Pfam" id="PF01464"/>
    </source>
</evidence>
<dbReference type="Pfam" id="PF01464">
    <property type="entry name" value="SLT"/>
    <property type="match status" value="1"/>
</dbReference>